<accession>A0A348MMX4</accession>
<dbReference type="GO" id="GO:0005829">
    <property type="term" value="C:cytosol"/>
    <property type="evidence" value="ECO:0007669"/>
    <property type="project" value="TreeGrafter"/>
</dbReference>
<dbReference type="EMBL" id="DMCX01000050">
    <property type="protein sequence ID" value="HAF08400.1"/>
    <property type="molecule type" value="Genomic_DNA"/>
</dbReference>
<comment type="subcellular location">
    <subcellularLocation>
        <location evidence="1">Cytoplasm</location>
    </subcellularLocation>
</comment>
<dbReference type="FunFam" id="3.40.50.300:FF:000013">
    <property type="entry name" value="PhoH family ATPase"/>
    <property type="match status" value="1"/>
</dbReference>
<protein>
    <recommendedName>
        <fullName evidence="6">PhoH-like protein</fullName>
    </recommendedName>
</protein>
<feature type="domain" description="PhoH-like protein" evidence="7">
    <location>
        <begin position="109"/>
        <end position="311"/>
    </location>
</feature>
<keyword evidence="4" id="KW-0547">Nucleotide-binding</keyword>
<dbReference type="Proteomes" id="UP000262454">
    <property type="component" value="Unassembled WGS sequence"/>
</dbReference>
<dbReference type="AlphaFoldDB" id="A0A348MMX4"/>
<dbReference type="GO" id="GO:0005524">
    <property type="term" value="F:ATP binding"/>
    <property type="evidence" value="ECO:0007669"/>
    <property type="project" value="UniProtKB-KW"/>
</dbReference>
<dbReference type="InterPro" id="IPR003714">
    <property type="entry name" value="PhoH"/>
</dbReference>
<evidence type="ECO:0000259" key="7">
    <source>
        <dbReference type="Pfam" id="PF02562"/>
    </source>
</evidence>
<evidence type="ECO:0000256" key="4">
    <source>
        <dbReference type="ARBA" id="ARBA00022741"/>
    </source>
</evidence>
<comment type="caution">
    <text evidence="8">The sequence shown here is derived from an EMBL/GenBank/DDBJ whole genome shotgun (WGS) entry which is preliminary data.</text>
</comment>
<reference evidence="8 9" key="1">
    <citation type="journal article" date="2018" name="Nat. Biotechnol.">
        <title>A standardized bacterial taxonomy based on genome phylogeny substantially revises the tree of life.</title>
        <authorList>
            <person name="Parks D.H."/>
            <person name="Chuvochina M."/>
            <person name="Waite D.W."/>
            <person name="Rinke C."/>
            <person name="Skarshewski A."/>
            <person name="Chaumeil P.A."/>
            <person name="Hugenholtz P."/>
        </authorList>
    </citation>
    <scope>NUCLEOTIDE SEQUENCE [LARGE SCALE GENOMIC DNA]</scope>
    <source>
        <strain evidence="8">UBA7921</strain>
    </source>
</reference>
<dbReference type="PANTHER" id="PTHR30473">
    <property type="entry name" value="PROTEIN PHOH"/>
    <property type="match status" value="1"/>
</dbReference>
<evidence type="ECO:0000313" key="8">
    <source>
        <dbReference type="EMBL" id="HAF08400.1"/>
    </source>
</evidence>
<comment type="similarity">
    <text evidence="2">Belongs to the PhoH family.</text>
</comment>
<sequence length="317" mass="35989">MGCFKTAHQPAMIQLEEKIKLFFERYPKYKDLIDSNLKGDILFSSGNYFFEGSEENLLKLKNIVYKILEIENDKGYLERTDVVSSISKSINDLSYGKEQNIFYLPKKIIKARTKGQEKYIESLNRYDVVVSIGPAGTGKTFLAVAKALNELLKKNVSKIILTRPAVEAGENLGFLPGDLKEKVDPYLRPLYDALYDLADKDRIDRMIRDGIVEIAPLAYMRGRTLSNAYLLLDEAQNTTSMQMKMFLTRLGVRSKAIITGDVTQIDLSIRASSGLVELHDIVKEIKEISFVHLTSEDVVRHPLVKDIIDAYSSYNKK</sequence>
<keyword evidence="5" id="KW-0067">ATP-binding</keyword>
<evidence type="ECO:0000256" key="6">
    <source>
        <dbReference type="ARBA" id="ARBA00039970"/>
    </source>
</evidence>
<dbReference type="SUPFAM" id="SSF52540">
    <property type="entry name" value="P-loop containing nucleoside triphosphate hydrolases"/>
    <property type="match status" value="1"/>
</dbReference>
<dbReference type="Gene3D" id="3.40.50.300">
    <property type="entry name" value="P-loop containing nucleotide triphosphate hydrolases"/>
    <property type="match status" value="1"/>
</dbReference>
<organism evidence="8 9">
    <name type="scientific">candidate division WOR-3 bacterium</name>
    <dbReference type="NCBI Taxonomy" id="2052148"/>
    <lineage>
        <taxon>Bacteria</taxon>
        <taxon>Bacteria division WOR-3</taxon>
    </lineage>
</organism>
<dbReference type="Pfam" id="PF02562">
    <property type="entry name" value="PhoH"/>
    <property type="match status" value="1"/>
</dbReference>
<dbReference type="PANTHER" id="PTHR30473:SF1">
    <property type="entry name" value="PHOH-LIKE PROTEIN"/>
    <property type="match status" value="1"/>
</dbReference>
<dbReference type="InterPro" id="IPR051451">
    <property type="entry name" value="PhoH2-like"/>
</dbReference>
<dbReference type="InterPro" id="IPR027417">
    <property type="entry name" value="P-loop_NTPase"/>
</dbReference>
<evidence type="ECO:0000313" key="9">
    <source>
        <dbReference type="Proteomes" id="UP000262454"/>
    </source>
</evidence>
<gene>
    <name evidence="8" type="ORF">DCG82_08355</name>
</gene>
<evidence type="ECO:0000256" key="1">
    <source>
        <dbReference type="ARBA" id="ARBA00004496"/>
    </source>
</evidence>
<evidence type="ECO:0000256" key="2">
    <source>
        <dbReference type="ARBA" id="ARBA00010393"/>
    </source>
</evidence>
<name>A0A348MMX4_UNCW3</name>
<evidence type="ECO:0000256" key="3">
    <source>
        <dbReference type="ARBA" id="ARBA00022490"/>
    </source>
</evidence>
<proteinExistence type="inferred from homology"/>
<keyword evidence="3" id="KW-0963">Cytoplasm</keyword>
<evidence type="ECO:0000256" key="5">
    <source>
        <dbReference type="ARBA" id="ARBA00022840"/>
    </source>
</evidence>